<feature type="domain" description="SH3" evidence="14">
    <location>
        <begin position="281"/>
        <end position="347"/>
    </location>
</feature>
<evidence type="ECO:0000256" key="10">
    <source>
        <dbReference type="ARBA" id="ARBA00082418"/>
    </source>
</evidence>
<evidence type="ECO:0000256" key="3">
    <source>
        <dbReference type="ARBA" id="ARBA00022490"/>
    </source>
</evidence>
<dbReference type="Pfam" id="PF12796">
    <property type="entry name" value="Ank_2"/>
    <property type="match status" value="2"/>
</dbReference>
<dbReference type="SMART" id="SM00454">
    <property type="entry name" value="SAM"/>
    <property type="match status" value="2"/>
</dbReference>
<dbReference type="Pfam" id="PF16632">
    <property type="entry name" value="Caskin-tail"/>
    <property type="match status" value="1"/>
</dbReference>
<dbReference type="InterPro" id="IPR001660">
    <property type="entry name" value="SAM"/>
</dbReference>
<dbReference type="SUPFAM" id="SSF47769">
    <property type="entry name" value="SAM/Pointed domain"/>
    <property type="match status" value="2"/>
</dbReference>
<dbReference type="InterPro" id="IPR035498">
    <property type="entry name" value="Caskin1/2_SAM_2"/>
</dbReference>
<dbReference type="InterPro" id="IPR036028">
    <property type="entry name" value="SH3-like_dom_sf"/>
</dbReference>
<dbReference type="Pfam" id="PF07653">
    <property type="entry name" value="SH3_2"/>
    <property type="match status" value="1"/>
</dbReference>
<keyword evidence="3" id="KW-0963">Cytoplasm</keyword>
<dbReference type="SUPFAM" id="SSF50044">
    <property type="entry name" value="SH3-domain"/>
    <property type="match status" value="1"/>
</dbReference>
<dbReference type="SUPFAM" id="SSF48403">
    <property type="entry name" value="Ankyrin repeat"/>
    <property type="match status" value="1"/>
</dbReference>
<keyword evidence="4" id="KW-0597">Phosphoprotein</keyword>
<protein>
    <recommendedName>
        <fullName evidence="9">Caskin-1</fullName>
    </recommendedName>
    <alternativeName>
        <fullName evidence="10">CASK-interacting protein 1</fullName>
    </alternativeName>
</protein>
<dbReference type="FunFam" id="1.25.40.20:FF:000225">
    <property type="entry name" value="caskin-1 isoform X1"/>
    <property type="match status" value="1"/>
</dbReference>
<feature type="domain" description="SAM" evidence="15">
    <location>
        <begin position="472"/>
        <end position="535"/>
    </location>
</feature>
<sequence>MGKEQELVQAVKAEDVGTAQRLLQRPRPGKAKLLGSTKKINVNFQDPDGFSALHHAALNGNTELITLLLESQAAVDIKDNKGMRPLHYAAWQGRKEPMKLVLKAGSAVNIPSDEGHIPLHLAAQHGHYDVSEMLLQHQSNPCMVDNSGKTPLDLACEFGRVGVVQLLLSSNMCAALLEPRPGDTTDPNGTSPLHLAAKNGHIDIIRLLLQAGIDINRQTKSGTALHEAALCGKTEVVRLLLDNGINAHVRNTYSQTALDIVHQFTTSQASKEIKQLLREASAALQVRATKDYCNNYDLTSLNVKAGDIITVLEQHPDGRWKGCIHDNRTGNDRVGYFPSSLGEAIVKRAGSRAGTEPSPPQGGSTSGPSAPPEEIWVLRKPFSGGDRSGSLSSVSGGRSSGAHTLHAGSEGVKLLATVLSQKSVSESSPGDSPVKPPEGSAGAARAQPPVAHAGQVYVEQPPKKPEPAAEGKSAEAVSQWLATFQLQLYAPNFLSAGYDLPTISRMTPEDLTAIGVTKPGHRKKITAEISGLSIPDWLPEHKPANLAMWLSMIGLAQYYKVLVDNGYENIDFITDITWEDLQEIGITKLGHQKKLMLAVRKLAELQKAEYAKYDGGPLRRKAPQSLEVMAIESPPPPEPAPADCQSPKMTTFQDSELSDSDARKPAKPPVSPKPILAQPVPKIQGSPTPASKKVPLPGPGSPEVKRAHCTPPPVSPKPPPPPTAPKPAKAAAGLQSGSASPSPSPSPARQSPAPLAKPTSTPPSLSASPAKPPSPGAPALHVPAKPPRAAAAAAAAAAGPPAAPDGVSPGDSARQKLEETSACLAAALQAVEEKIRQEDAQGPRPSAAEKSTGSILDDIGSMFDDLADQLDAMLE</sequence>
<dbReference type="FunFam" id="1.25.40.20:FF:000042">
    <property type="entry name" value="caskin-2 isoform X2"/>
    <property type="match status" value="1"/>
</dbReference>
<comment type="function">
    <text evidence="8">May link the scaffolding protein CASK to downstream intracellular effectors.</text>
</comment>
<dbReference type="AlphaFoldDB" id="A0A8B7RUQ6"/>
<accession>A0A8B7RUQ6</accession>
<dbReference type="InterPro" id="IPR035497">
    <property type="entry name" value="Caskin1/2_SAM_1"/>
</dbReference>
<dbReference type="InterPro" id="IPR036770">
    <property type="entry name" value="Ankyrin_rpt-contain_sf"/>
</dbReference>
<keyword evidence="16" id="KW-1185">Reference proteome</keyword>
<evidence type="ECO:0000256" key="12">
    <source>
        <dbReference type="PROSITE-ProRule" id="PRU00192"/>
    </source>
</evidence>
<feature type="region of interest" description="Disordered" evidence="13">
    <location>
        <begin position="348"/>
        <end position="405"/>
    </location>
</feature>
<evidence type="ECO:0000259" key="14">
    <source>
        <dbReference type="PROSITE" id="PS50002"/>
    </source>
</evidence>
<dbReference type="Proteomes" id="UP000694851">
    <property type="component" value="Unplaced"/>
</dbReference>
<evidence type="ECO:0000256" key="6">
    <source>
        <dbReference type="ARBA" id="ARBA00023043"/>
    </source>
</evidence>
<dbReference type="SMART" id="SM00248">
    <property type="entry name" value="ANK"/>
    <property type="match status" value="6"/>
</dbReference>
<dbReference type="CDD" id="cd09497">
    <property type="entry name" value="SAM_caskin1_2_repeat1"/>
    <property type="match status" value="1"/>
</dbReference>
<feature type="region of interest" description="Disordered" evidence="13">
    <location>
        <begin position="835"/>
        <end position="858"/>
    </location>
</feature>
<keyword evidence="6 11" id="KW-0040">ANK repeat</keyword>
<dbReference type="SMART" id="SM00326">
    <property type="entry name" value="SH3"/>
    <property type="match status" value="1"/>
</dbReference>
<dbReference type="OrthoDB" id="6156898at2759"/>
<dbReference type="CDD" id="cd12062">
    <property type="entry name" value="SH3_Caskin1"/>
    <property type="match status" value="1"/>
</dbReference>
<feature type="region of interest" description="Disordered" evidence="13">
    <location>
        <begin position="630"/>
        <end position="819"/>
    </location>
</feature>
<feature type="compositionally biased region" description="Low complexity" evidence="13">
    <location>
        <begin position="383"/>
        <end position="401"/>
    </location>
</feature>
<dbReference type="Gene3D" id="1.10.150.50">
    <property type="entry name" value="Transcription Factor, Ets-1"/>
    <property type="match status" value="2"/>
</dbReference>
<feature type="compositionally biased region" description="Low complexity" evidence="13">
    <location>
        <begin position="787"/>
        <end position="800"/>
    </location>
</feature>
<dbReference type="PROSITE" id="PS50088">
    <property type="entry name" value="ANK_REPEAT"/>
    <property type="match status" value="6"/>
</dbReference>
<dbReference type="PROSITE" id="PS50297">
    <property type="entry name" value="ANK_REP_REGION"/>
    <property type="match status" value="6"/>
</dbReference>
<evidence type="ECO:0000259" key="15">
    <source>
        <dbReference type="PROSITE" id="PS50105"/>
    </source>
</evidence>
<gene>
    <name evidence="17" type="primary">CASKIN1</name>
</gene>
<evidence type="ECO:0000256" key="7">
    <source>
        <dbReference type="ARBA" id="ARBA00025297"/>
    </source>
</evidence>
<dbReference type="Pfam" id="PF00536">
    <property type="entry name" value="SAM_1"/>
    <property type="match status" value="2"/>
</dbReference>
<comment type="subcellular location">
    <subcellularLocation>
        <location evidence="1">Cytoplasm</location>
    </subcellularLocation>
</comment>
<evidence type="ECO:0000256" key="4">
    <source>
        <dbReference type="ARBA" id="ARBA00022553"/>
    </source>
</evidence>
<dbReference type="CDD" id="cd09498">
    <property type="entry name" value="SAM_caskin1_2_repeat2"/>
    <property type="match status" value="1"/>
</dbReference>
<feature type="repeat" description="ANK" evidence="11">
    <location>
        <begin position="48"/>
        <end position="80"/>
    </location>
</feature>
<reference evidence="17" key="1">
    <citation type="submission" date="2025-08" db="UniProtKB">
        <authorList>
            <consortium name="RefSeq"/>
        </authorList>
    </citation>
    <scope>IDENTIFICATION</scope>
    <source>
        <tissue evidence="17">Muscle</tissue>
    </source>
</reference>
<comment type="function">
    <text evidence="7">Plays a central role during spermatogenesis by repressing transposable elements and preventing their mobilization, which is essential for the germline integrity. Acts via the piRNA metabolic process, which mediates the repression of transposable elements during meiosis by forming complexes composed of piRNAs and Piwi proteins and governs the methylation and subsequent repression of transposons. Its association with pi-bodies suggests a participation in the primary piRNAs metabolic process. Required prior to the pachytene stage to facilitate the production of multiple types of piRNAs, including those associated with repeats involved in the regulation of retrotransposons. May act by mediating protein-protein interactions during germ cell maturation.</text>
</comment>
<dbReference type="PANTHER" id="PTHR24174:SF11">
    <property type="entry name" value="CASKIN-1"/>
    <property type="match status" value="1"/>
</dbReference>
<evidence type="ECO:0000256" key="8">
    <source>
        <dbReference type="ARBA" id="ARBA00055074"/>
    </source>
</evidence>
<dbReference type="Pfam" id="PF13637">
    <property type="entry name" value="Ank_4"/>
    <property type="match status" value="1"/>
</dbReference>
<evidence type="ECO:0000256" key="9">
    <source>
        <dbReference type="ARBA" id="ARBA00073386"/>
    </source>
</evidence>
<dbReference type="PRINTS" id="PR01415">
    <property type="entry name" value="ANKYRIN"/>
</dbReference>
<feature type="repeat" description="ANK" evidence="11">
    <location>
        <begin position="114"/>
        <end position="146"/>
    </location>
</feature>
<dbReference type="Gene3D" id="2.30.30.40">
    <property type="entry name" value="SH3 Domains"/>
    <property type="match status" value="1"/>
</dbReference>
<dbReference type="InterPro" id="IPR032117">
    <property type="entry name" value="Caskin_C"/>
</dbReference>
<dbReference type="InterPro" id="IPR002110">
    <property type="entry name" value="Ankyrin_rpt"/>
</dbReference>
<keyword evidence="5" id="KW-0677">Repeat</keyword>
<feature type="repeat" description="ANK" evidence="11">
    <location>
        <begin position="147"/>
        <end position="171"/>
    </location>
</feature>
<dbReference type="Gene3D" id="1.25.40.20">
    <property type="entry name" value="Ankyrin repeat-containing domain"/>
    <property type="match status" value="2"/>
</dbReference>
<feature type="repeat" description="ANK" evidence="11">
    <location>
        <begin position="220"/>
        <end position="252"/>
    </location>
</feature>
<dbReference type="InterPro" id="IPR035495">
    <property type="entry name" value="Caskin1_SH3"/>
</dbReference>
<dbReference type="InterPro" id="IPR032232">
    <property type="entry name" value="Caskin1-CID"/>
</dbReference>
<dbReference type="GO" id="GO:0005737">
    <property type="term" value="C:cytoplasm"/>
    <property type="evidence" value="ECO:0007669"/>
    <property type="project" value="UniProtKB-SubCell"/>
</dbReference>
<dbReference type="PANTHER" id="PTHR24174">
    <property type="entry name" value="ANKYRIN REPEAT AND STERILE ALPHA MOTIF DOMAIN-CONTAINING PROTEIN 1"/>
    <property type="match status" value="1"/>
</dbReference>
<dbReference type="CTD" id="57524"/>
<feature type="compositionally biased region" description="Low complexity" evidence="13">
    <location>
        <begin position="726"/>
        <end position="769"/>
    </location>
</feature>
<organism evidence="16 17">
    <name type="scientific">Hipposideros armiger</name>
    <name type="common">Great Himalayan leaf-nosed bat</name>
    <dbReference type="NCBI Taxonomy" id="186990"/>
    <lineage>
        <taxon>Eukaryota</taxon>
        <taxon>Metazoa</taxon>
        <taxon>Chordata</taxon>
        <taxon>Craniata</taxon>
        <taxon>Vertebrata</taxon>
        <taxon>Euteleostomi</taxon>
        <taxon>Mammalia</taxon>
        <taxon>Eutheria</taxon>
        <taxon>Laurasiatheria</taxon>
        <taxon>Chiroptera</taxon>
        <taxon>Yinpterochiroptera</taxon>
        <taxon>Rhinolophoidea</taxon>
        <taxon>Hipposideridae</taxon>
        <taxon>Hipposideros</taxon>
    </lineage>
</organism>
<proteinExistence type="predicted"/>
<dbReference type="InterPro" id="IPR001452">
    <property type="entry name" value="SH3_domain"/>
</dbReference>
<evidence type="ECO:0000313" key="17">
    <source>
        <dbReference type="RefSeq" id="XP_019504078.1"/>
    </source>
</evidence>
<dbReference type="PROSITE" id="PS50002">
    <property type="entry name" value="SH3"/>
    <property type="match status" value="1"/>
</dbReference>
<keyword evidence="2 12" id="KW-0728">SH3 domain</keyword>
<feature type="compositionally biased region" description="Low complexity" evidence="13">
    <location>
        <begin position="361"/>
        <end position="374"/>
    </location>
</feature>
<evidence type="ECO:0000256" key="5">
    <source>
        <dbReference type="ARBA" id="ARBA00022737"/>
    </source>
</evidence>
<dbReference type="FunFam" id="1.10.150.50:FF:000028">
    <property type="entry name" value="caskin-2 isoform X2"/>
    <property type="match status" value="1"/>
</dbReference>
<dbReference type="Pfam" id="PF16600">
    <property type="entry name" value="Caskin1-CID"/>
    <property type="match status" value="1"/>
</dbReference>
<evidence type="ECO:0000256" key="11">
    <source>
        <dbReference type="PROSITE-ProRule" id="PRU00023"/>
    </source>
</evidence>
<dbReference type="InterPro" id="IPR033635">
    <property type="entry name" value="ANKS1/Caskin"/>
</dbReference>
<evidence type="ECO:0000256" key="1">
    <source>
        <dbReference type="ARBA" id="ARBA00004496"/>
    </source>
</evidence>
<dbReference type="FunFam" id="1.10.150.50:FF:000032">
    <property type="entry name" value="caskin-1 isoform X1"/>
    <property type="match status" value="1"/>
</dbReference>
<evidence type="ECO:0000313" key="16">
    <source>
        <dbReference type="Proteomes" id="UP000694851"/>
    </source>
</evidence>
<feature type="region of interest" description="Disordered" evidence="13">
    <location>
        <begin position="420"/>
        <end position="448"/>
    </location>
</feature>
<dbReference type="PROSITE" id="PS50105">
    <property type="entry name" value="SAM_DOMAIN"/>
    <property type="match status" value="2"/>
</dbReference>
<feature type="compositionally biased region" description="Pro residues" evidence="13">
    <location>
        <begin position="710"/>
        <end position="725"/>
    </location>
</feature>
<name>A0A8B7RUQ6_HIPAR</name>
<feature type="repeat" description="ANK" evidence="11">
    <location>
        <begin position="81"/>
        <end position="113"/>
    </location>
</feature>
<feature type="domain" description="SAM" evidence="15">
    <location>
        <begin position="541"/>
        <end position="605"/>
    </location>
</feature>
<evidence type="ECO:0000256" key="2">
    <source>
        <dbReference type="ARBA" id="ARBA00022443"/>
    </source>
</evidence>
<feature type="compositionally biased region" description="Polar residues" evidence="13">
    <location>
        <begin position="420"/>
        <end position="430"/>
    </location>
</feature>
<dbReference type="RefSeq" id="XP_019504078.1">
    <property type="nucleotide sequence ID" value="XM_019648533.1"/>
</dbReference>
<evidence type="ECO:0000256" key="13">
    <source>
        <dbReference type="SAM" id="MobiDB-lite"/>
    </source>
</evidence>
<dbReference type="GeneID" id="109385870"/>
<dbReference type="FunFam" id="2.30.30.40:FF:000062">
    <property type="entry name" value="caskin-2 isoform X1"/>
    <property type="match status" value="1"/>
</dbReference>
<feature type="repeat" description="ANK" evidence="11">
    <location>
        <begin position="188"/>
        <end position="220"/>
    </location>
</feature>
<dbReference type="InterPro" id="IPR013761">
    <property type="entry name" value="SAM/pointed_sf"/>
</dbReference>